<dbReference type="OrthoDB" id="5374120at2759"/>
<organism evidence="1 2">
    <name type="scientific">Letharia columbiana</name>
    <dbReference type="NCBI Taxonomy" id="112416"/>
    <lineage>
        <taxon>Eukaryota</taxon>
        <taxon>Fungi</taxon>
        <taxon>Dikarya</taxon>
        <taxon>Ascomycota</taxon>
        <taxon>Pezizomycotina</taxon>
        <taxon>Lecanoromycetes</taxon>
        <taxon>OSLEUM clade</taxon>
        <taxon>Lecanoromycetidae</taxon>
        <taxon>Lecanorales</taxon>
        <taxon>Lecanorineae</taxon>
        <taxon>Parmeliaceae</taxon>
        <taxon>Letharia</taxon>
    </lineage>
</organism>
<keyword evidence="2" id="KW-1185">Reference proteome</keyword>
<dbReference type="RefSeq" id="XP_037161832.1">
    <property type="nucleotide sequence ID" value="XM_037311398.1"/>
</dbReference>
<reference evidence="1 2" key="1">
    <citation type="journal article" date="2020" name="Genomics">
        <title>Complete, high-quality genomes from long-read metagenomic sequencing of two wolf lichen thalli reveals enigmatic genome architecture.</title>
        <authorList>
            <person name="McKenzie S.K."/>
            <person name="Walston R.F."/>
            <person name="Allen J.L."/>
        </authorList>
    </citation>
    <scope>NUCLEOTIDE SEQUENCE [LARGE SCALE GENOMIC DNA]</scope>
    <source>
        <strain evidence="1">WasteWater2</strain>
    </source>
</reference>
<evidence type="ECO:0000313" key="1">
    <source>
        <dbReference type="EMBL" id="KAF6232403.1"/>
    </source>
</evidence>
<evidence type="ECO:0000313" key="2">
    <source>
        <dbReference type="Proteomes" id="UP000578531"/>
    </source>
</evidence>
<accession>A0A8H6FPR8</accession>
<dbReference type="AlphaFoldDB" id="A0A8H6FPR8"/>
<dbReference type="GeneID" id="59291159"/>
<sequence>MSSDSDSEDEQEDKDPARKMIAANERAMELFLDSGLLAPLEKLSNVRSFEFEYAALNCDCEHYKPKPKYARMLSDLKQNIERNYAVKND</sequence>
<dbReference type="Proteomes" id="UP000578531">
    <property type="component" value="Unassembled WGS sequence"/>
</dbReference>
<protein>
    <submittedName>
        <fullName evidence="1">Uncharacterized protein</fullName>
    </submittedName>
</protein>
<dbReference type="EMBL" id="JACCJC010000049">
    <property type="protein sequence ID" value="KAF6232403.1"/>
    <property type="molecule type" value="Genomic_DNA"/>
</dbReference>
<comment type="caution">
    <text evidence="1">The sequence shown here is derived from an EMBL/GenBank/DDBJ whole genome shotgun (WGS) entry which is preliminary data.</text>
</comment>
<proteinExistence type="predicted"/>
<gene>
    <name evidence="1" type="ORF">HO173_009508</name>
</gene>
<name>A0A8H6FPR8_9LECA</name>